<evidence type="ECO:0000313" key="5">
    <source>
        <dbReference type="Proteomes" id="UP001345219"/>
    </source>
</evidence>
<proteinExistence type="predicted"/>
<evidence type="ECO:0008006" key="6">
    <source>
        <dbReference type="Google" id="ProtNLM"/>
    </source>
</evidence>
<dbReference type="InterPro" id="IPR049172">
    <property type="entry name" value="DUF6857_pln"/>
</dbReference>
<keyword evidence="5" id="KW-1185">Reference proteome</keyword>
<feature type="domain" description="DUF936" evidence="2">
    <location>
        <begin position="40"/>
        <end position="156"/>
    </location>
</feature>
<evidence type="ECO:0000259" key="3">
    <source>
        <dbReference type="Pfam" id="PF21647"/>
    </source>
</evidence>
<dbReference type="PANTHER" id="PTHR31928">
    <property type="entry name" value="EXPRESSED PROTEIN"/>
    <property type="match status" value="1"/>
</dbReference>
<feature type="compositionally biased region" description="Polar residues" evidence="1">
    <location>
        <begin position="471"/>
        <end position="483"/>
    </location>
</feature>
<accession>A0AAN7QWV6</accession>
<dbReference type="Pfam" id="PF21647">
    <property type="entry name" value="DUF6857"/>
    <property type="match status" value="1"/>
</dbReference>
<comment type="caution">
    <text evidence="4">The sequence shown here is derived from an EMBL/GenBank/DDBJ whole genome shotgun (WGS) entry which is preliminary data.</text>
</comment>
<dbReference type="InterPro" id="IPR048297">
    <property type="entry name" value="DUF936_dom_pln"/>
</dbReference>
<dbReference type="Pfam" id="PF06075">
    <property type="entry name" value="DUF936"/>
    <property type="match status" value="1"/>
</dbReference>
<protein>
    <recommendedName>
        <fullName evidence="6">DUF936 family protein</fullName>
    </recommendedName>
</protein>
<organism evidence="4 5">
    <name type="scientific">Trapa incisa</name>
    <dbReference type="NCBI Taxonomy" id="236973"/>
    <lineage>
        <taxon>Eukaryota</taxon>
        <taxon>Viridiplantae</taxon>
        <taxon>Streptophyta</taxon>
        <taxon>Embryophyta</taxon>
        <taxon>Tracheophyta</taxon>
        <taxon>Spermatophyta</taxon>
        <taxon>Magnoliopsida</taxon>
        <taxon>eudicotyledons</taxon>
        <taxon>Gunneridae</taxon>
        <taxon>Pentapetalae</taxon>
        <taxon>rosids</taxon>
        <taxon>malvids</taxon>
        <taxon>Myrtales</taxon>
        <taxon>Lythraceae</taxon>
        <taxon>Trapa</taxon>
    </lineage>
</organism>
<dbReference type="InterPro" id="IPR010341">
    <property type="entry name" value="DUF936_pln"/>
</dbReference>
<dbReference type="AlphaFoldDB" id="A0AAN7QWV6"/>
<feature type="compositionally biased region" description="Gly residues" evidence="1">
    <location>
        <begin position="182"/>
        <end position="194"/>
    </location>
</feature>
<feature type="region of interest" description="Disordered" evidence="1">
    <location>
        <begin position="144"/>
        <end position="203"/>
    </location>
</feature>
<reference evidence="4 5" key="1">
    <citation type="journal article" date="2023" name="Hortic Res">
        <title>Pangenome of water caltrop reveals structural variations and asymmetric subgenome divergence after allopolyploidization.</title>
        <authorList>
            <person name="Zhang X."/>
            <person name="Chen Y."/>
            <person name="Wang L."/>
            <person name="Yuan Y."/>
            <person name="Fang M."/>
            <person name="Shi L."/>
            <person name="Lu R."/>
            <person name="Comes H.P."/>
            <person name="Ma Y."/>
            <person name="Chen Y."/>
            <person name="Huang G."/>
            <person name="Zhou Y."/>
            <person name="Zheng Z."/>
            <person name="Qiu Y."/>
        </authorList>
    </citation>
    <scope>NUCLEOTIDE SEQUENCE [LARGE SCALE GENOMIC DNA]</scope>
    <source>
        <tissue evidence="4">Roots</tissue>
    </source>
</reference>
<dbReference type="Proteomes" id="UP001345219">
    <property type="component" value="Chromosome 13"/>
</dbReference>
<feature type="compositionally biased region" description="Polar residues" evidence="1">
    <location>
        <begin position="331"/>
        <end position="362"/>
    </location>
</feature>
<name>A0AAN7QWV6_9MYRT</name>
<dbReference type="EMBL" id="JAXIOK010000001">
    <property type="protein sequence ID" value="KAK4779656.1"/>
    <property type="molecule type" value="Genomic_DNA"/>
</dbReference>
<gene>
    <name evidence="4" type="ORF">SAY87_015762</name>
</gene>
<feature type="region of interest" description="Disordered" evidence="1">
    <location>
        <begin position="470"/>
        <end position="539"/>
    </location>
</feature>
<feature type="region of interest" description="Disordered" evidence="1">
    <location>
        <begin position="302"/>
        <end position="364"/>
    </location>
</feature>
<sequence length="635" mass="69085">MSKREITAFKTLFKRSVQGGAQFLGFVLASRHSRRKMATLAPGILLKLVNGMNTGVKPTGEHRSSLVQVTDIVPVDLDEKNLFPTHGFYIKISDSSHSIYATLPSDQDDFVLSNKMQLGQFIYLDRLEPGSPVPVIKGAKPLPGRHPLVGTPEPLMGLRQKGEKVDPPRSVQKVFCSKRGSWGTGPGGGGGGDAVNGNNSTASSPMGLKPVPLDFDQCTPLKGRSGSLRNHSISPMIRSRSLKDACSGSAVRSSYGGGLLAKMADANGESPLLRMSCATPLSMKFPRSKSVCDRDSRITTTGSFKLSDKKNTTPPPSLRNARGPCSLNPGGDSQNVSKPKMDLNSQSRSSDPAPEESTTLSMNLPGKLNMLCKEAVQQRETAQKVALQALREASATETVVRSLKMFSSLTKSAQADAPASCFDKFLEFHQQIVQAVTDMVSIQAATEALKVQDGENPPPEQEPKILHEIAHNSNDQSRNLESTSTKRRNPLHKSVPERVENGGKVPRSTTNYLKATSERKGISMPKIPNGENEENRNPLQSSACSLTNTIKLGKQIESEAGKWFMEFLQKTLEVGFKKTKGADNDLDNKKAVPQSLILKVINWVEVEQCDNTKQQTVHPKAAQIARKLRIKMKNP</sequence>
<evidence type="ECO:0000259" key="2">
    <source>
        <dbReference type="Pfam" id="PF06075"/>
    </source>
</evidence>
<feature type="domain" description="DUF6857" evidence="3">
    <location>
        <begin position="362"/>
        <end position="613"/>
    </location>
</feature>
<dbReference type="PANTHER" id="PTHR31928:SF6">
    <property type="entry name" value="DUF936 DOMAIN-CONTAINING PROTEIN"/>
    <property type="match status" value="1"/>
</dbReference>
<evidence type="ECO:0000313" key="4">
    <source>
        <dbReference type="EMBL" id="KAK4779656.1"/>
    </source>
</evidence>
<evidence type="ECO:0000256" key="1">
    <source>
        <dbReference type="SAM" id="MobiDB-lite"/>
    </source>
</evidence>